<accession>A0AAN8K3Y2</accession>
<dbReference type="GO" id="GO:0050660">
    <property type="term" value="F:flavin adenine dinucleotide binding"/>
    <property type="evidence" value="ECO:0007669"/>
    <property type="project" value="InterPro"/>
</dbReference>
<dbReference type="Gene3D" id="3.50.50.60">
    <property type="entry name" value="FAD/NAD(P)-binding domain"/>
    <property type="match status" value="1"/>
</dbReference>
<evidence type="ECO:0000259" key="6">
    <source>
        <dbReference type="Pfam" id="PF01266"/>
    </source>
</evidence>
<keyword evidence="3" id="KW-0285">Flavoprotein</keyword>
<dbReference type="InterPro" id="IPR045170">
    <property type="entry name" value="MTOX"/>
</dbReference>
<keyword evidence="4" id="KW-0274">FAD</keyword>
<evidence type="ECO:0000313" key="8">
    <source>
        <dbReference type="Proteomes" id="UP001347796"/>
    </source>
</evidence>
<reference evidence="7 8" key="1">
    <citation type="submission" date="2024-01" db="EMBL/GenBank/DDBJ databases">
        <title>The genome of the rayed Mediterranean limpet Patella caerulea (Linnaeus, 1758).</title>
        <authorList>
            <person name="Anh-Thu Weber A."/>
            <person name="Halstead-Nussloch G."/>
        </authorList>
    </citation>
    <scope>NUCLEOTIDE SEQUENCE [LARGE SCALE GENOMIC DNA]</scope>
    <source>
        <strain evidence="7">AATW-2023a</strain>
        <tissue evidence="7">Whole specimen</tissue>
    </source>
</reference>
<evidence type="ECO:0000256" key="2">
    <source>
        <dbReference type="ARBA" id="ARBA00010989"/>
    </source>
</evidence>
<dbReference type="EMBL" id="JAZGQO010000006">
    <property type="protein sequence ID" value="KAK6185373.1"/>
    <property type="molecule type" value="Genomic_DNA"/>
</dbReference>
<comment type="similarity">
    <text evidence="2">Belongs to the MSOX/MTOX family.</text>
</comment>
<protein>
    <recommendedName>
        <fullName evidence="6">FAD dependent oxidoreductase domain-containing protein</fullName>
    </recommendedName>
</protein>
<dbReference type="InterPro" id="IPR036188">
    <property type="entry name" value="FAD/NAD-bd_sf"/>
</dbReference>
<organism evidence="7 8">
    <name type="scientific">Patella caerulea</name>
    <name type="common">Rayed Mediterranean limpet</name>
    <dbReference type="NCBI Taxonomy" id="87958"/>
    <lineage>
        <taxon>Eukaryota</taxon>
        <taxon>Metazoa</taxon>
        <taxon>Spiralia</taxon>
        <taxon>Lophotrochozoa</taxon>
        <taxon>Mollusca</taxon>
        <taxon>Gastropoda</taxon>
        <taxon>Patellogastropoda</taxon>
        <taxon>Patelloidea</taxon>
        <taxon>Patellidae</taxon>
        <taxon>Patella</taxon>
    </lineage>
</organism>
<evidence type="ECO:0000256" key="4">
    <source>
        <dbReference type="ARBA" id="ARBA00022827"/>
    </source>
</evidence>
<name>A0AAN8K3Y2_PATCE</name>
<sequence>MFLYHAKEHDYYQIPIHGNSCSKIGVDAGGPPVTGNTRNFIVDPVREEKCVSLMQSLAPKFVGPIMYTKTCLYTMTPDRHFVIDKCDKEGWSDVIFCCGAGHAFKFACLLGKIMSEMAIDGKTQYDIAGFTRYREAITDPNYPNDFQWGKQIAEQAADRAKL</sequence>
<dbReference type="SUPFAM" id="SSF54373">
    <property type="entry name" value="FAD-linked reductases, C-terminal domain"/>
    <property type="match status" value="1"/>
</dbReference>
<evidence type="ECO:0000256" key="3">
    <source>
        <dbReference type="ARBA" id="ARBA00022630"/>
    </source>
</evidence>
<dbReference type="FunFam" id="3.50.50.60:FF:001076">
    <property type="entry name" value="Uncharacterized protein"/>
    <property type="match status" value="1"/>
</dbReference>
<feature type="domain" description="FAD dependent oxidoreductase" evidence="6">
    <location>
        <begin position="31"/>
        <end position="117"/>
    </location>
</feature>
<dbReference type="Gene3D" id="3.30.9.10">
    <property type="entry name" value="D-Amino Acid Oxidase, subunit A, domain 2"/>
    <property type="match status" value="1"/>
</dbReference>
<dbReference type="Proteomes" id="UP001347796">
    <property type="component" value="Unassembled WGS sequence"/>
</dbReference>
<dbReference type="InterPro" id="IPR006076">
    <property type="entry name" value="FAD-dep_OxRdtase"/>
</dbReference>
<dbReference type="PANTHER" id="PTHR10961:SF7">
    <property type="entry name" value="FAD DEPENDENT OXIDOREDUCTASE DOMAIN-CONTAINING PROTEIN"/>
    <property type="match status" value="1"/>
</dbReference>
<keyword evidence="8" id="KW-1185">Reference proteome</keyword>
<gene>
    <name evidence="7" type="ORF">SNE40_007623</name>
</gene>
<dbReference type="GO" id="GO:0008115">
    <property type="term" value="F:sarcosine oxidase activity"/>
    <property type="evidence" value="ECO:0007669"/>
    <property type="project" value="TreeGrafter"/>
</dbReference>
<evidence type="ECO:0000256" key="1">
    <source>
        <dbReference type="ARBA" id="ARBA00001974"/>
    </source>
</evidence>
<evidence type="ECO:0000313" key="7">
    <source>
        <dbReference type="EMBL" id="KAK6185373.1"/>
    </source>
</evidence>
<dbReference type="AlphaFoldDB" id="A0AAN8K3Y2"/>
<keyword evidence="5" id="KW-0560">Oxidoreductase</keyword>
<proteinExistence type="inferred from homology"/>
<comment type="cofactor">
    <cofactor evidence="1">
        <name>FAD</name>
        <dbReference type="ChEBI" id="CHEBI:57692"/>
    </cofactor>
</comment>
<evidence type="ECO:0000256" key="5">
    <source>
        <dbReference type="ARBA" id="ARBA00023002"/>
    </source>
</evidence>
<comment type="caution">
    <text evidence="7">The sequence shown here is derived from an EMBL/GenBank/DDBJ whole genome shotgun (WGS) entry which is preliminary data.</text>
</comment>
<dbReference type="PANTHER" id="PTHR10961">
    <property type="entry name" value="PEROXISOMAL SARCOSINE OXIDASE"/>
    <property type="match status" value="1"/>
</dbReference>
<dbReference type="Pfam" id="PF01266">
    <property type="entry name" value="DAO"/>
    <property type="match status" value="1"/>
</dbReference>